<dbReference type="OrthoDB" id="10544642at2759"/>
<sequence length="180" mass="21727">MRTEFKVVNTKHKNDVRNGKRDNYFDRRLSSDRIVRRVAKRLLLDSERYDECIDFTMMCFFYVSVDSITCRTNASISNFRGDFRCQKFKVLFFTKNVKIEKICNYQHIAIRSKLFQLFIPYMQQVINNISMKNRPYSFFHSTFNNQFQRFEHLLECHSLNLKQSQPLLLDHKILFVPKAL</sequence>
<dbReference type="AlphaFoldDB" id="A0A6G0U6W5"/>
<evidence type="ECO:0000313" key="2">
    <source>
        <dbReference type="Proteomes" id="UP000475862"/>
    </source>
</evidence>
<evidence type="ECO:0000313" key="1">
    <source>
        <dbReference type="EMBL" id="KAE9544683.1"/>
    </source>
</evidence>
<dbReference type="Proteomes" id="UP000475862">
    <property type="component" value="Unassembled WGS sequence"/>
</dbReference>
<protein>
    <submittedName>
        <fullName evidence="1">Uncharacterized protein</fullName>
    </submittedName>
</protein>
<dbReference type="EMBL" id="VYZN01000001">
    <property type="protein sequence ID" value="KAE9544683.1"/>
    <property type="molecule type" value="Genomic_DNA"/>
</dbReference>
<proteinExistence type="predicted"/>
<accession>A0A6G0U6W5</accession>
<reference evidence="1 2" key="1">
    <citation type="submission" date="2019-08" db="EMBL/GenBank/DDBJ databases">
        <title>The genome of the soybean aphid Biotype 1, its phylome, world population structure and adaptation to the North American continent.</title>
        <authorList>
            <person name="Giordano R."/>
            <person name="Donthu R.K."/>
            <person name="Hernandez A.G."/>
            <person name="Wright C.L."/>
            <person name="Zimin A.V."/>
        </authorList>
    </citation>
    <scope>NUCLEOTIDE SEQUENCE [LARGE SCALE GENOMIC DNA]</scope>
    <source>
        <tissue evidence="1">Whole aphids</tissue>
    </source>
</reference>
<keyword evidence="2" id="KW-1185">Reference proteome</keyword>
<organism evidence="1 2">
    <name type="scientific">Aphis glycines</name>
    <name type="common">Soybean aphid</name>
    <dbReference type="NCBI Taxonomy" id="307491"/>
    <lineage>
        <taxon>Eukaryota</taxon>
        <taxon>Metazoa</taxon>
        <taxon>Ecdysozoa</taxon>
        <taxon>Arthropoda</taxon>
        <taxon>Hexapoda</taxon>
        <taxon>Insecta</taxon>
        <taxon>Pterygota</taxon>
        <taxon>Neoptera</taxon>
        <taxon>Paraneoptera</taxon>
        <taxon>Hemiptera</taxon>
        <taxon>Sternorrhyncha</taxon>
        <taxon>Aphidomorpha</taxon>
        <taxon>Aphidoidea</taxon>
        <taxon>Aphididae</taxon>
        <taxon>Aphidini</taxon>
        <taxon>Aphis</taxon>
        <taxon>Aphis</taxon>
    </lineage>
</organism>
<comment type="caution">
    <text evidence="1">The sequence shown here is derived from an EMBL/GenBank/DDBJ whole genome shotgun (WGS) entry which is preliminary data.</text>
</comment>
<gene>
    <name evidence="1" type="ORF">AGLY_000225</name>
</gene>
<name>A0A6G0U6W5_APHGL</name>